<accession>G8QU04</accession>
<proteinExistence type="predicted"/>
<keyword evidence="3" id="KW-1185">Reference proteome</keyword>
<dbReference type="EMBL" id="CP003155">
    <property type="protein sequence ID" value="AEV30251.1"/>
    <property type="molecule type" value="Genomic_DNA"/>
</dbReference>
<feature type="chain" id="PRO_5003514257" description="DUF3187 family protein" evidence="1">
    <location>
        <begin position="23"/>
        <end position="352"/>
    </location>
</feature>
<evidence type="ECO:0000256" key="1">
    <source>
        <dbReference type="SAM" id="SignalP"/>
    </source>
</evidence>
<gene>
    <name evidence="2" type="ordered locus">SpiGrapes_2490</name>
</gene>
<evidence type="ECO:0000313" key="3">
    <source>
        <dbReference type="Proteomes" id="UP000005632"/>
    </source>
</evidence>
<dbReference type="Proteomes" id="UP000005632">
    <property type="component" value="Chromosome"/>
</dbReference>
<dbReference type="AlphaFoldDB" id="G8QU04"/>
<dbReference type="HOGENOM" id="CLU_787335_0_0_12"/>
<dbReference type="RefSeq" id="WP_014271091.1">
    <property type="nucleotide sequence ID" value="NC_016633.1"/>
</dbReference>
<evidence type="ECO:0008006" key="4">
    <source>
        <dbReference type="Google" id="ProtNLM"/>
    </source>
</evidence>
<sequence>MKKFSSLLLVFVACLPLFSAEARIFTRLSPADSQTTIGVLVGEAVQLATEESFLPRLPYPLEDDLVVTIGPLSVTESFEVSCSLEFSFQGKILEQRLHGLGKDAASLKKNLQQALFEQLRYDALTLLPPPDGLKLDYCYRSSYSSFLPSSQDLHRGDYVAVVDTHGTKTGVLVADNLIEGEKPLVRFLPLYGKTLLPGMKLEKLAGKTLALALPVSYRDNLFGLGIEGVYSQDVGLHPFLFSLKGSAFYRFDDSLAFMALAGFEVHLPLSLVFGATGRMLSGSALVASCRVGLGFSTTEADLLFGSEAELAYRYHLSSAWALQLGILSKNWSLSEAKYDAGLSLILTTAYTW</sequence>
<name>G8QU04_SPHPG</name>
<dbReference type="KEGG" id="sgp:SpiGrapes_2490"/>
<keyword evidence="1" id="KW-0732">Signal</keyword>
<evidence type="ECO:0000313" key="2">
    <source>
        <dbReference type="EMBL" id="AEV30251.1"/>
    </source>
</evidence>
<feature type="signal peptide" evidence="1">
    <location>
        <begin position="1"/>
        <end position="22"/>
    </location>
</feature>
<organism evidence="2 3">
    <name type="scientific">Sphaerochaeta pleomorpha (strain ATCC BAA-1885 / DSM 22778 / Grapes)</name>
    <dbReference type="NCBI Taxonomy" id="158190"/>
    <lineage>
        <taxon>Bacteria</taxon>
        <taxon>Pseudomonadati</taxon>
        <taxon>Spirochaetota</taxon>
        <taxon>Spirochaetia</taxon>
        <taxon>Spirochaetales</taxon>
        <taxon>Sphaerochaetaceae</taxon>
        <taxon>Sphaerochaeta</taxon>
    </lineage>
</organism>
<dbReference type="STRING" id="158190.SpiGrapes_2490"/>
<protein>
    <recommendedName>
        <fullName evidence="4">DUF3187 family protein</fullName>
    </recommendedName>
</protein>
<reference evidence="2 3" key="1">
    <citation type="submission" date="2011-11" db="EMBL/GenBank/DDBJ databases">
        <title>Complete sequence of Spirochaeta sp. grapes.</title>
        <authorList>
            <consortium name="US DOE Joint Genome Institute"/>
            <person name="Lucas S."/>
            <person name="Han J."/>
            <person name="Lapidus A."/>
            <person name="Cheng J.-F."/>
            <person name="Goodwin L."/>
            <person name="Pitluck S."/>
            <person name="Peters L."/>
            <person name="Ovchinnikova G."/>
            <person name="Munk A.C."/>
            <person name="Detter J.C."/>
            <person name="Han C."/>
            <person name="Tapia R."/>
            <person name="Land M."/>
            <person name="Hauser L."/>
            <person name="Kyrpides N."/>
            <person name="Ivanova N."/>
            <person name="Pagani I."/>
            <person name="Ritalahtilisa K."/>
            <person name="Loeffler F."/>
            <person name="Woyke T."/>
        </authorList>
    </citation>
    <scope>NUCLEOTIDE SEQUENCE [LARGE SCALE GENOMIC DNA]</scope>
    <source>
        <strain evidence="3">ATCC BAA-1885 / DSM 22778 / Grapes</strain>
    </source>
</reference>